<name>A0A8T9MSE1_9NEIS</name>
<keyword evidence="1" id="KW-1133">Transmembrane helix</keyword>
<keyword evidence="3" id="KW-1185">Reference proteome</keyword>
<sequence>MWHIVLIGYVFTTMMFALAQPGIARKLIYLMFFTVLPTVFSVWVALVRRRNRLMKLEDARQNTENRENRAQ</sequence>
<keyword evidence="1" id="KW-0812">Transmembrane</keyword>
<accession>A0A8T9MSE1</accession>
<dbReference type="AlphaFoldDB" id="A0A8T9MSE1"/>
<keyword evidence="1" id="KW-0472">Membrane</keyword>
<protein>
    <submittedName>
        <fullName evidence="2">Uncharacterized protein</fullName>
    </submittedName>
</protein>
<reference evidence="2" key="1">
    <citation type="journal article" date="2022" name="Res Sq">
        <title>Evolution of multicellular longitudinally dividing oral cavity symbionts (Neisseriaceae).</title>
        <authorList>
            <person name="Nyongesa S."/>
            <person name="Weber P."/>
            <person name="Bernet E."/>
            <person name="Pullido F."/>
            <person name="Nieckarz M."/>
            <person name="Delaby M."/>
            <person name="Nieves C."/>
            <person name="Viehboeck T."/>
            <person name="Krause N."/>
            <person name="Rivera-Millot A."/>
            <person name="Nakamura A."/>
            <person name="Vischer N."/>
            <person name="VanNieuwenhze M."/>
            <person name="Brun Y."/>
            <person name="Cava F."/>
            <person name="Bulgheresi S."/>
            <person name="Veyrier F."/>
        </authorList>
    </citation>
    <scope>NUCLEOTIDE SEQUENCE</scope>
    <source>
        <strain evidence="2">17694</strain>
    </source>
</reference>
<dbReference type="KEGG" id="ckh:LVJ77_09650"/>
<dbReference type="RefSeq" id="WP_027009483.1">
    <property type="nucleotide sequence ID" value="NZ_CP091521.1"/>
</dbReference>
<dbReference type="Proteomes" id="UP000831534">
    <property type="component" value="Chromosome"/>
</dbReference>
<organism evidence="2 3">
    <name type="scientific">Conchiformibius kuhniae</name>
    <dbReference type="NCBI Taxonomy" id="211502"/>
    <lineage>
        <taxon>Bacteria</taxon>
        <taxon>Pseudomonadati</taxon>
        <taxon>Pseudomonadota</taxon>
        <taxon>Betaproteobacteria</taxon>
        <taxon>Neisseriales</taxon>
        <taxon>Neisseriaceae</taxon>
        <taxon>Conchiformibius</taxon>
    </lineage>
</organism>
<evidence type="ECO:0000313" key="2">
    <source>
        <dbReference type="EMBL" id="UOP04527.1"/>
    </source>
</evidence>
<evidence type="ECO:0000313" key="3">
    <source>
        <dbReference type="Proteomes" id="UP000831534"/>
    </source>
</evidence>
<feature type="transmembrane region" description="Helical" evidence="1">
    <location>
        <begin position="29"/>
        <end position="47"/>
    </location>
</feature>
<gene>
    <name evidence="2" type="ORF">LVJ77_09650</name>
</gene>
<dbReference type="EMBL" id="CP091521">
    <property type="protein sequence ID" value="UOP04527.1"/>
    <property type="molecule type" value="Genomic_DNA"/>
</dbReference>
<reference evidence="2" key="2">
    <citation type="submission" date="2024-09" db="EMBL/GenBank/DDBJ databases">
        <authorList>
            <person name="Veyrier F.J."/>
        </authorList>
    </citation>
    <scope>NUCLEOTIDE SEQUENCE</scope>
    <source>
        <strain evidence="2">17694</strain>
    </source>
</reference>
<proteinExistence type="predicted"/>
<evidence type="ECO:0000256" key="1">
    <source>
        <dbReference type="SAM" id="Phobius"/>
    </source>
</evidence>